<dbReference type="SUPFAM" id="SSF89550">
    <property type="entry name" value="PHP domain-like"/>
    <property type="match status" value="1"/>
</dbReference>
<dbReference type="Gene3D" id="3.20.20.140">
    <property type="entry name" value="Metal-dependent hydrolases"/>
    <property type="match status" value="1"/>
</dbReference>
<name>X0Y4N1_9ZZZZ</name>
<reference evidence="1" key="1">
    <citation type="journal article" date="2014" name="Front. Microbiol.">
        <title>High frequency of phylogenetically diverse reductive dehalogenase-homologous genes in deep subseafloor sedimentary metagenomes.</title>
        <authorList>
            <person name="Kawai M."/>
            <person name="Futagami T."/>
            <person name="Toyoda A."/>
            <person name="Takaki Y."/>
            <person name="Nishi S."/>
            <person name="Hori S."/>
            <person name="Arai W."/>
            <person name="Tsubouchi T."/>
            <person name="Morono Y."/>
            <person name="Uchiyama I."/>
            <person name="Ito T."/>
            <person name="Fujiyama A."/>
            <person name="Inagaki F."/>
            <person name="Takami H."/>
        </authorList>
    </citation>
    <scope>NUCLEOTIDE SEQUENCE</scope>
    <source>
        <strain evidence="1">Expedition CK06-06</strain>
    </source>
</reference>
<evidence type="ECO:0000313" key="1">
    <source>
        <dbReference type="EMBL" id="GAG50894.1"/>
    </source>
</evidence>
<dbReference type="EMBL" id="BARS01052029">
    <property type="protein sequence ID" value="GAG50894.1"/>
    <property type="molecule type" value="Genomic_DNA"/>
</dbReference>
<proteinExistence type="predicted"/>
<dbReference type="InterPro" id="IPR016195">
    <property type="entry name" value="Pol/histidinol_Pase-like"/>
</dbReference>
<dbReference type="Pfam" id="PF13263">
    <property type="entry name" value="PHP_C"/>
    <property type="match status" value="1"/>
</dbReference>
<organism evidence="1">
    <name type="scientific">marine sediment metagenome</name>
    <dbReference type="NCBI Taxonomy" id="412755"/>
    <lineage>
        <taxon>unclassified sequences</taxon>
        <taxon>metagenomes</taxon>
        <taxon>ecological metagenomes</taxon>
    </lineage>
</organism>
<sequence>AHPYRRQYHQGDDIADAVEQYCRSPFFRLVDTIEVLNGRATETQNEFSRELCRRLNLKAIGGSDAHQLSDIPTCATYFERKISNVEQLITELKAGRFSPVDLRKRP</sequence>
<gene>
    <name evidence="1" type="ORF">S01H1_77426</name>
</gene>
<protein>
    <recommendedName>
        <fullName evidence="2">PHP domain-containing protein</fullName>
    </recommendedName>
</protein>
<evidence type="ECO:0008006" key="2">
    <source>
        <dbReference type="Google" id="ProtNLM"/>
    </source>
</evidence>
<comment type="caution">
    <text evidence="1">The sequence shown here is derived from an EMBL/GenBank/DDBJ whole genome shotgun (WGS) entry which is preliminary data.</text>
</comment>
<dbReference type="AlphaFoldDB" id="X0Y4N1"/>
<feature type="non-terminal residue" evidence="1">
    <location>
        <position position="1"/>
    </location>
</feature>
<accession>X0Y4N1</accession>